<reference evidence="3" key="1">
    <citation type="journal article" date="2012" name="Science">
        <title>The Paleozoic origin of enzymatic lignin decomposition reconstructed from 31 fungal genomes.</title>
        <authorList>
            <person name="Floudas D."/>
            <person name="Binder M."/>
            <person name="Riley R."/>
            <person name="Barry K."/>
            <person name="Blanchette R.A."/>
            <person name="Henrissat B."/>
            <person name="Martinez A.T."/>
            <person name="Otillar R."/>
            <person name="Spatafora J.W."/>
            <person name="Yadav J.S."/>
            <person name="Aerts A."/>
            <person name="Benoit I."/>
            <person name="Boyd A."/>
            <person name="Carlson A."/>
            <person name="Copeland A."/>
            <person name="Coutinho P.M."/>
            <person name="de Vries R.P."/>
            <person name="Ferreira P."/>
            <person name="Findley K."/>
            <person name="Foster B."/>
            <person name="Gaskell J."/>
            <person name="Glotzer D."/>
            <person name="Gorecki P."/>
            <person name="Heitman J."/>
            <person name="Hesse C."/>
            <person name="Hori C."/>
            <person name="Igarashi K."/>
            <person name="Jurgens J.A."/>
            <person name="Kallen N."/>
            <person name="Kersten P."/>
            <person name="Kohler A."/>
            <person name="Kuees U."/>
            <person name="Kumar T.K.A."/>
            <person name="Kuo A."/>
            <person name="LaButti K."/>
            <person name="Larrondo L.F."/>
            <person name="Lindquist E."/>
            <person name="Ling A."/>
            <person name="Lombard V."/>
            <person name="Lucas S."/>
            <person name="Lundell T."/>
            <person name="Martin R."/>
            <person name="McLaughlin D.J."/>
            <person name="Morgenstern I."/>
            <person name="Morin E."/>
            <person name="Murat C."/>
            <person name="Nagy L.G."/>
            <person name="Nolan M."/>
            <person name="Ohm R.A."/>
            <person name="Patyshakuliyeva A."/>
            <person name="Rokas A."/>
            <person name="Ruiz-Duenas F.J."/>
            <person name="Sabat G."/>
            <person name="Salamov A."/>
            <person name="Samejima M."/>
            <person name="Schmutz J."/>
            <person name="Slot J.C."/>
            <person name="St John F."/>
            <person name="Stenlid J."/>
            <person name="Sun H."/>
            <person name="Sun S."/>
            <person name="Syed K."/>
            <person name="Tsang A."/>
            <person name="Wiebenga A."/>
            <person name="Young D."/>
            <person name="Pisabarro A."/>
            <person name="Eastwood D.C."/>
            <person name="Martin F."/>
            <person name="Cullen D."/>
            <person name="Grigoriev I.V."/>
            <person name="Hibbett D.S."/>
        </authorList>
    </citation>
    <scope>NUCLEOTIDE SEQUENCE [LARGE SCALE GENOMIC DNA]</scope>
    <source>
        <strain evidence="3">TFB10046</strain>
    </source>
</reference>
<accession>J0WNV4</accession>
<keyword evidence="3" id="KW-1185">Reference proteome</keyword>
<proteinExistence type="predicted"/>
<name>J0WNV4_AURST</name>
<evidence type="ECO:0000256" key="1">
    <source>
        <dbReference type="SAM" id="MobiDB-lite"/>
    </source>
</evidence>
<dbReference type="KEGG" id="adl:AURDEDRAFT_176882"/>
<dbReference type="EMBL" id="JH688013">
    <property type="protein sequence ID" value="EJD34067.1"/>
    <property type="molecule type" value="Genomic_DNA"/>
</dbReference>
<dbReference type="AlphaFoldDB" id="J0WNV4"/>
<evidence type="ECO:0000313" key="3">
    <source>
        <dbReference type="Proteomes" id="UP000006514"/>
    </source>
</evidence>
<sequence length="241" mass="26993">MSSRPSSDFERTIAEALPVTFPSSLVMMNLPQGDEAAGRNFWHTTPDEPDAAAPTSRAATCGSCTPHADPGCRYDRHPTPFFARFSTGASDGSPSPAYSPRYESSTPADGMETDARNREREDGEVEEIPRPLPCFFCPNEIRGHGRCPHPRGVEWLQDYERGRLSVDMELGYTFVRGLLELRKLRSTPGNLLLAFREPPAFWAELAWTAEQLLRNEPDEIVDGQILFDVNQDFELMTVRAE</sequence>
<gene>
    <name evidence="2" type="ORF">AURDEDRAFT_176882</name>
</gene>
<protein>
    <submittedName>
        <fullName evidence="2">Uncharacterized protein</fullName>
    </submittedName>
</protein>
<dbReference type="Proteomes" id="UP000006514">
    <property type="component" value="Unassembled WGS sequence"/>
</dbReference>
<organism evidence="2 3">
    <name type="scientific">Auricularia subglabra (strain TFB-10046 / SS5)</name>
    <name type="common">White-rot fungus</name>
    <name type="synonym">Auricularia delicata (strain TFB10046)</name>
    <dbReference type="NCBI Taxonomy" id="717982"/>
    <lineage>
        <taxon>Eukaryota</taxon>
        <taxon>Fungi</taxon>
        <taxon>Dikarya</taxon>
        <taxon>Basidiomycota</taxon>
        <taxon>Agaricomycotina</taxon>
        <taxon>Agaricomycetes</taxon>
        <taxon>Auriculariales</taxon>
        <taxon>Auriculariaceae</taxon>
        <taxon>Auricularia</taxon>
    </lineage>
</organism>
<dbReference type="InParanoid" id="J0WNV4"/>
<feature type="region of interest" description="Disordered" evidence="1">
    <location>
        <begin position="83"/>
        <end position="126"/>
    </location>
</feature>
<evidence type="ECO:0000313" key="2">
    <source>
        <dbReference type="EMBL" id="EJD34067.1"/>
    </source>
</evidence>